<organism evidence="5 6">
    <name type="scientific">Dichomitus squalens (strain LYAD-421)</name>
    <name type="common">Western red white-rot fungus</name>
    <dbReference type="NCBI Taxonomy" id="732165"/>
    <lineage>
        <taxon>Eukaryota</taxon>
        <taxon>Fungi</taxon>
        <taxon>Dikarya</taxon>
        <taxon>Basidiomycota</taxon>
        <taxon>Agaricomycotina</taxon>
        <taxon>Agaricomycetes</taxon>
        <taxon>Polyporales</taxon>
        <taxon>Polyporaceae</taxon>
        <taxon>Dichomitus</taxon>
    </lineage>
</organism>
<dbReference type="Proteomes" id="UP000053319">
    <property type="component" value="Unassembled WGS sequence"/>
</dbReference>
<keyword evidence="1 3" id="KW-0853">WD repeat</keyword>
<name>R7SXM1_DICSQ</name>
<feature type="repeat" description="WD" evidence="3">
    <location>
        <begin position="59"/>
        <end position="100"/>
    </location>
</feature>
<dbReference type="SMART" id="SM00320">
    <property type="entry name" value="WD40"/>
    <property type="match status" value="7"/>
</dbReference>
<dbReference type="PRINTS" id="PR00320">
    <property type="entry name" value="GPROTEINBRPT"/>
</dbReference>
<sequence>MDCTIILWDSDGRLVQEWVAHPGSVLAFSPDSRYLVSGSLYGNIAVWDVSQGARKIATLEGHTQLVNRCVWSPDGTLIASGSWDQTVRLWDTRAFQQLHVLDVATFTNTFVHGVCLSSDGRWLVLTGFNMCCVWDVGRSAMHKDFGIARGEDVKDKAATDEENEEDKGEQDKKHEDADPRCYAAALNAQGTHLATGYEDGSVRIWDVQMGQCLVFSRMHVGQVIEVAFSSDGTRLLSIGCARTAKIWDASSGSVTLSLEGHTGDVRSACFSPCGKYVTASASWDQTVGLWRTDDGSCVGKFSEHKYGVSHVTFSPDGQTLSSGADNGSVVIRRMRDILSVEDMGV</sequence>
<evidence type="ECO:0000313" key="5">
    <source>
        <dbReference type="EMBL" id="EJF60485.1"/>
    </source>
</evidence>
<accession>R7SXM1</accession>
<dbReference type="PROSITE" id="PS00678">
    <property type="entry name" value="WD_REPEATS_1"/>
    <property type="match status" value="2"/>
</dbReference>
<dbReference type="PANTHER" id="PTHR19879:SF9">
    <property type="entry name" value="TRANSCRIPTION INITIATION FACTOR TFIID SUBUNIT 5"/>
    <property type="match status" value="1"/>
</dbReference>
<feature type="repeat" description="WD" evidence="3">
    <location>
        <begin position="26"/>
        <end position="57"/>
    </location>
</feature>
<dbReference type="OrthoDB" id="2754813at2759"/>
<dbReference type="InterPro" id="IPR001680">
    <property type="entry name" value="WD40_rpt"/>
</dbReference>
<dbReference type="GeneID" id="18839281"/>
<dbReference type="InterPro" id="IPR015943">
    <property type="entry name" value="WD40/YVTN_repeat-like_dom_sf"/>
</dbReference>
<feature type="repeat" description="WD" evidence="3">
    <location>
        <begin position="258"/>
        <end position="300"/>
    </location>
</feature>
<evidence type="ECO:0000256" key="4">
    <source>
        <dbReference type="SAM" id="MobiDB-lite"/>
    </source>
</evidence>
<feature type="region of interest" description="Disordered" evidence="4">
    <location>
        <begin position="154"/>
        <end position="177"/>
    </location>
</feature>
<keyword evidence="2" id="KW-0677">Repeat</keyword>
<dbReference type="Gene3D" id="2.130.10.10">
    <property type="entry name" value="YVTN repeat-like/Quinoprotein amine dehydrogenase"/>
    <property type="match status" value="2"/>
</dbReference>
<feature type="repeat" description="WD" evidence="3">
    <location>
        <begin position="301"/>
        <end position="331"/>
    </location>
</feature>
<proteinExistence type="predicted"/>
<dbReference type="CDD" id="cd00200">
    <property type="entry name" value="WD40"/>
    <property type="match status" value="1"/>
</dbReference>
<dbReference type="PROSITE" id="PS50082">
    <property type="entry name" value="WD_REPEATS_2"/>
    <property type="match status" value="6"/>
</dbReference>
<feature type="repeat" description="WD" evidence="3">
    <location>
        <begin position="216"/>
        <end position="257"/>
    </location>
</feature>
<gene>
    <name evidence="5" type="ORF">DICSQDRAFT_171157</name>
</gene>
<evidence type="ECO:0000256" key="1">
    <source>
        <dbReference type="ARBA" id="ARBA00022574"/>
    </source>
</evidence>
<dbReference type="PANTHER" id="PTHR19879">
    <property type="entry name" value="TRANSCRIPTION INITIATION FACTOR TFIID"/>
    <property type="match status" value="1"/>
</dbReference>
<dbReference type="AlphaFoldDB" id="R7SXM1"/>
<feature type="repeat" description="WD" evidence="3">
    <location>
        <begin position="185"/>
        <end position="215"/>
    </location>
</feature>
<evidence type="ECO:0000256" key="2">
    <source>
        <dbReference type="ARBA" id="ARBA00022737"/>
    </source>
</evidence>
<dbReference type="SUPFAM" id="SSF50998">
    <property type="entry name" value="Quinoprotein alcohol dehydrogenase-like"/>
    <property type="match status" value="1"/>
</dbReference>
<dbReference type="KEGG" id="dsq:DICSQDRAFT_171157"/>
<dbReference type="Pfam" id="PF00400">
    <property type="entry name" value="WD40"/>
    <property type="match status" value="6"/>
</dbReference>
<dbReference type="EMBL" id="JH719416">
    <property type="protein sequence ID" value="EJF60485.1"/>
    <property type="molecule type" value="Genomic_DNA"/>
</dbReference>
<dbReference type="HOGENOM" id="CLU_000288_57_33_1"/>
<evidence type="ECO:0000256" key="3">
    <source>
        <dbReference type="PROSITE-ProRule" id="PRU00221"/>
    </source>
</evidence>
<reference evidence="5 6" key="1">
    <citation type="journal article" date="2012" name="Science">
        <title>The Paleozoic origin of enzymatic lignin decomposition reconstructed from 31 fungal genomes.</title>
        <authorList>
            <person name="Floudas D."/>
            <person name="Binder M."/>
            <person name="Riley R."/>
            <person name="Barry K."/>
            <person name="Blanchette R.A."/>
            <person name="Henrissat B."/>
            <person name="Martinez A.T."/>
            <person name="Otillar R."/>
            <person name="Spatafora J.W."/>
            <person name="Yadav J.S."/>
            <person name="Aerts A."/>
            <person name="Benoit I."/>
            <person name="Boyd A."/>
            <person name="Carlson A."/>
            <person name="Copeland A."/>
            <person name="Coutinho P.M."/>
            <person name="de Vries R.P."/>
            <person name="Ferreira P."/>
            <person name="Findley K."/>
            <person name="Foster B."/>
            <person name="Gaskell J."/>
            <person name="Glotzer D."/>
            <person name="Gorecki P."/>
            <person name="Heitman J."/>
            <person name="Hesse C."/>
            <person name="Hori C."/>
            <person name="Igarashi K."/>
            <person name="Jurgens J.A."/>
            <person name="Kallen N."/>
            <person name="Kersten P."/>
            <person name="Kohler A."/>
            <person name="Kuees U."/>
            <person name="Kumar T.K.A."/>
            <person name="Kuo A."/>
            <person name="LaButti K."/>
            <person name="Larrondo L.F."/>
            <person name="Lindquist E."/>
            <person name="Ling A."/>
            <person name="Lombard V."/>
            <person name="Lucas S."/>
            <person name="Lundell T."/>
            <person name="Martin R."/>
            <person name="McLaughlin D.J."/>
            <person name="Morgenstern I."/>
            <person name="Morin E."/>
            <person name="Murat C."/>
            <person name="Nagy L.G."/>
            <person name="Nolan M."/>
            <person name="Ohm R.A."/>
            <person name="Patyshakuliyeva A."/>
            <person name="Rokas A."/>
            <person name="Ruiz-Duenas F.J."/>
            <person name="Sabat G."/>
            <person name="Salamov A."/>
            <person name="Samejima M."/>
            <person name="Schmutz J."/>
            <person name="Slot J.C."/>
            <person name="St John F."/>
            <person name="Stenlid J."/>
            <person name="Sun H."/>
            <person name="Sun S."/>
            <person name="Syed K."/>
            <person name="Tsang A."/>
            <person name="Wiebenga A."/>
            <person name="Young D."/>
            <person name="Pisabarro A."/>
            <person name="Eastwood D.C."/>
            <person name="Martin F."/>
            <person name="Cullen D."/>
            <person name="Grigoriev I.V."/>
            <person name="Hibbett D.S."/>
        </authorList>
    </citation>
    <scope>NUCLEOTIDE SEQUENCE [LARGE SCALE GENOMIC DNA]</scope>
    <source>
        <strain evidence="5 6">LYAD-421 SS1</strain>
    </source>
</reference>
<dbReference type="InterPro" id="IPR011047">
    <property type="entry name" value="Quinoprotein_ADH-like_sf"/>
</dbReference>
<dbReference type="InterPro" id="IPR019775">
    <property type="entry name" value="WD40_repeat_CS"/>
</dbReference>
<dbReference type="InterPro" id="IPR020472">
    <property type="entry name" value="WD40_PAC1"/>
</dbReference>
<evidence type="ECO:0000313" key="6">
    <source>
        <dbReference type="Proteomes" id="UP000053319"/>
    </source>
</evidence>
<dbReference type="PROSITE" id="PS50294">
    <property type="entry name" value="WD_REPEATS_REGION"/>
    <property type="match status" value="1"/>
</dbReference>
<dbReference type="RefSeq" id="XP_007366903.1">
    <property type="nucleotide sequence ID" value="XM_007366841.1"/>
</dbReference>
<protein>
    <submittedName>
        <fullName evidence="5">Uncharacterized protein</fullName>
    </submittedName>
</protein>